<feature type="compositionally biased region" description="Basic and acidic residues" evidence="1">
    <location>
        <begin position="331"/>
        <end position="372"/>
    </location>
</feature>
<sequence length="1597" mass="179284">MRANPDAIVKVVSPPRPRRRHRSTSAGVVEVNVSSGAEDEYHVAEEDGGLDEDVRWERRMMKSKERVGHSSQQIENHQTDRSPPPPWYPDALQELISGSSTEEEDAALDALERKREKERKQKEREEKLKHRKPRPFPLRRKDMRSSETPPPTDQNEASPARPRPRPRPRPRSVQRGSIAAVGDDDREPGSVTFTPPRGSSAPPYRVENPAWDDDSSAFDNFNIPDDSVPLPPTPAVGTDEGASSEPPIPPISSTAPEVVDLSSHSAEEHNLDLPLRGRHRGRSISHTILDLDSGSDSESGFGVESSSSSLDEKDRKRMKVLHRMMPAVLIKRLEQKDGNDSRSRRSRERSHGRADVSNDDERERPLRPGESRRRIRSRTLSSRSIEIRGDPESSDINMDVDADDVPSHLPIGSDDFSHNEIVLSSDAEDEIRPIAHQPRPRARPPPYSGVADSSLSEDSAVSIVSDSGESIDDSVMPPRAPRAARYDGEAREGDLIDRMLSRTNISPRTLLPFKRLPTPDVLDDKDASIRGTDRRSRETNAVTFGQEAPAKSKTKKGKSKAKQVGLYVFSSGRARVVTGRANPASVTIDQEAAAGPGPAGHPATLEQFWPLADEEESDDSFVVPDQPELRAHASQQRNLLEQLHRVTVDFDVHPLPAGISFPNTTYLGHGWLYDLINILPGTHDVPSPPSCSMFDCYLHSEMSLEAFNVCLESLCDQVRNSILGATAPASYEVCNEWQIFLHAVSQHLSWLLAKSGDQTQAALVTDTETVVQRLISLVEEPTEILPEDEQPSALVTQVLWFAIETSCRLAAGLRRKSLEVDPGMFVTSIKSLMSKLWDFSFGLSAFPLDLSREGLVTASEGVQMAELWICLLNLTTDKSLEGCLLPQNVSFWPLYLEVLRSKGLRGSADPRSREAMWRSVFCLCALSQFSLHGNSTMSPRLTASWELIAALLERSPLTADPTADASLPKRVLRKRDEYVRVLVSRCLWLNLKWHWRLDVDDASLVFNRLLDIFKSRRFASLTDEPSDFPSFLRHNNLALLHESKRSDTAFTLFLKLVVRAAEELRKNNPQLSRSTAISPKLKKILSLAVPVGSVPFTKATPPTRHELSMLYNRFSAVAVAIYLEPTVPNLRYRLANARRYVNFKDTDNETRRACVRGAMHLGTLLRHLDLPLNDILDWLGEMTNTLIDEYQAGVHGKGVDDNEKGRIVINIQLLLGCIRRILETSSMSPEKNGHKYPDPALLQGPWVTRIFSTATTLSTVSAVGDQIRRLVQAFLDVRALVIPKPRRPQPRVIAEDSQESQYDYDQFDLDLDDPDLLAALGEDISSSDASENKEKDRVVCGIIDKHISPAIYRLVCKHFNDPVYQRSGELRFDDADRWIDCWVGCANVVVQNGKKDWNFYFSFGPQSWEKIIEPDWRRRVGLRFMYMLLQLDPPAYTTYTDRFVDVLFESLATPTVTLEHEYASLLWSIDKLHHPLFRGLSVGETGDDGDYHLTKHDFSEKRLELLGAMFKNLSHDLESEANGEHHLTARNQIHITSVLAFLSTMRDILDRLQPDSPIRTRYLTFCKSIDALFSGFPSLSNHPRLAALMAWIHGISL</sequence>
<organism evidence="2 3">
    <name type="scientific">Pycnoporus cinnabarinus</name>
    <name type="common">Cinnabar-red polypore</name>
    <name type="synonym">Trametes cinnabarina</name>
    <dbReference type="NCBI Taxonomy" id="5643"/>
    <lineage>
        <taxon>Eukaryota</taxon>
        <taxon>Fungi</taxon>
        <taxon>Dikarya</taxon>
        <taxon>Basidiomycota</taxon>
        <taxon>Agaricomycotina</taxon>
        <taxon>Agaricomycetes</taxon>
        <taxon>Polyporales</taxon>
        <taxon>Polyporaceae</taxon>
        <taxon>Trametes</taxon>
    </lineage>
</organism>
<feature type="compositionally biased region" description="Basic and acidic residues" evidence="1">
    <location>
        <begin position="522"/>
        <end position="538"/>
    </location>
</feature>
<evidence type="ECO:0008006" key="4">
    <source>
        <dbReference type="Google" id="ProtNLM"/>
    </source>
</evidence>
<feature type="region of interest" description="Disordered" evidence="1">
    <location>
        <begin position="522"/>
        <end position="557"/>
    </location>
</feature>
<dbReference type="Proteomes" id="UP000029665">
    <property type="component" value="Unassembled WGS sequence"/>
</dbReference>
<name>A0A060S6B7_PYCCI</name>
<dbReference type="OMA" id="DNRIDYM"/>
<protein>
    <recommendedName>
        <fullName evidence="4">Mus7/MMS22 family-domain-containing protein</fullName>
    </recommendedName>
</protein>
<evidence type="ECO:0000256" key="1">
    <source>
        <dbReference type="SAM" id="MobiDB-lite"/>
    </source>
</evidence>
<gene>
    <name evidence="2" type="ORF">BN946_scf184884.g49</name>
</gene>
<dbReference type="PANTHER" id="PTHR28122">
    <property type="entry name" value="E3 UBIQUITIN-PROTEIN LIGASE SUBSTRATE RECEPTOR MMS22"/>
    <property type="match status" value="1"/>
</dbReference>
<dbReference type="OrthoDB" id="2386201at2759"/>
<feature type="compositionally biased region" description="Basic residues" evidence="1">
    <location>
        <begin position="162"/>
        <end position="172"/>
    </location>
</feature>
<accession>A0A060S6B7</accession>
<dbReference type="Pfam" id="PF09462">
    <property type="entry name" value="Mus7"/>
    <property type="match status" value="1"/>
</dbReference>
<feature type="compositionally biased region" description="Basic and acidic residues" evidence="1">
    <location>
        <begin position="52"/>
        <end position="68"/>
    </location>
</feature>
<dbReference type="EMBL" id="CCBP010000057">
    <property type="protein sequence ID" value="CDO69890.1"/>
    <property type="molecule type" value="Genomic_DNA"/>
</dbReference>
<reference evidence="2" key="1">
    <citation type="submission" date="2014-01" db="EMBL/GenBank/DDBJ databases">
        <title>The genome of the white-rot fungus Pycnoporus cinnabarinus: a basidiomycete model with a versatile arsenal for lignocellulosic biomass breakdown.</title>
        <authorList>
            <person name="Levasseur A."/>
            <person name="Lomascolo A."/>
            <person name="Ruiz-Duenas F.J."/>
            <person name="Uzan E."/>
            <person name="Piumi F."/>
            <person name="Kues U."/>
            <person name="Ram A.F.J."/>
            <person name="Murat C."/>
            <person name="Haon M."/>
            <person name="Benoit I."/>
            <person name="Arfi Y."/>
            <person name="Chevret D."/>
            <person name="Drula E."/>
            <person name="Kwon M.J."/>
            <person name="Gouret P."/>
            <person name="Lesage-Meessen L."/>
            <person name="Lombard V."/>
            <person name="Mariette J."/>
            <person name="Noirot C."/>
            <person name="Park J."/>
            <person name="Patyshakuliyeva A."/>
            <person name="Wieneger R.A.B."/>
            <person name="Wosten H.A.B."/>
            <person name="Martin F."/>
            <person name="Coutinho P.M."/>
            <person name="de Vries R."/>
            <person name="Martinez A.T."/>
            <person name="Klopp C."/>
            <person name="Pontarotti P."/>
            <person name="Henrissat B."/>
            <person name="Record E."/>
        </authorList>
    </citation>
    <scope>NUCLEOTIDE SEQUENCE [LARGE SCALE GENOMIC DNA]</scope>
    <source>
        <strain evidence="2">BRFM137</strain>
    </source>
</reference>
<evidence type="ECO:0000313" key="3">
    <source>
        <dbReference type="Proteomes" id="UP000029665"/>
    </source>
</evidence>
<dbReference type="HOGENOM" id="CLU_235583_0_0_1"/>
<feature type="compositionally biased region" description="Basic and acidic residues" evidence="1">
    <location>
        <begin position="110"/>
        <end position="128"/>
    </location>
</feature>
<dbReference type="GO" id="GO:0031297">
    <property type="term" value="P:replication fork processing"/>
    <property type="evidence" value="ECO:0007669"/>
    <property type="project" value="InterPro"/>
</dbReference>
<dbReference type="GO" id="GO:0005634">
    <property type="term" value="C:nucleus"/>
    <property type="evidence" value="ECO:0007669"/>
    <property type="project" value="InterPro"/>
</dbReference>
<dbReference type="STRING" id="5643.A0A060S6B7"/>
<dbReference type="GO" id="GO:0000724">
    <property type="term" value="P:double-strand break repair via homologous recombination"/>
    <property type="evidence" value="ECO:0007669"/>
    <property type="project" value="TreeGrafter"/>
</dbReference>
<feature type="compositionally biased region" description="Basic residues" evidence="1">
    <location>
        <begin position="129"/>
        <end position="138"/>
    </location>
</feature>
<comment type="caution">
    <text evidence="2">The sequence shown here is derived from an EMBL/GenBank/DDBJ whole genome shotgun (WGS) entry which is preliminary data.</text>
</comment>
<feature type="compositionally biased region" description="Polar residues" evidence="1">
    <location>
        <begin position="451"/>
        <end position="468"/>
    </location>
</feature>
<dbReference type="InterPro" id="IPR019021">
    <property type="entry name" value="Mms22"/>
</dbReference>
<keyword evidence="3" id="KW-1185">Reference proteome</keyword>
<evidence type="ECO:0000313" key="2">
    <source>
        <dbReference type="EMBL" id="CDO69890.1"/>
    </source>
</evidence>
<dbReference type="PANTHER" id="PTHR28122:SF1">
    <property type="entry name" value="E3 UBIQUITIN-PROTEIN LIGASE SUBSTRATE RECEPTOR MMS22"/>
    <property type="match status" value="1"/>
</dbReference>
<proteinExistence type="predicted"/>
<feature type="region of interest" description="Disordered" evidence="1">
    <location>
        <begin position="1"/>
        <end position="417"/>
    </location>
</feature>
<feature type="compositionally biased region" description="Low complexity" evidence="1">
    <location>
        <begin position="290"/>
        <end position="309"/>
    </location>
</feature>
<dbReference type="GO" id="GO:0035361">
    <property type="term" value="C:Cul8-RING ubiquitin ligase complex"/>
    <property type="evidence" value="ECO:0007669"/>
    <property type="project" value="TreeGrafter"/>
</dbReference>
<feature type="region of interest" description="Disordered" evidence="1">
    <location>
        <begin position="435"/>
        <end position="487"/>
    </location>
</feature>